<evidence type="ECO:0000313" key="3">
    <source>
        <dbReference type="Proteomes" id="UP000007800"/>
    </source>
</evidence>
<keyword evidence="3" id="KW-1185">Reference proteome</keyword>
<accession>C5KND8</accession>
<organism evidence="3">
    <name type="scientific">Perkinsus marinus (strain ATCC 50983 / TXsc)</name>
    <dbReference type="NCBI Taxonomy" id="423536"/>
    <lineage>
        <taxon>Eukaryota</taxon>
        <taxon>Sar</taxon>
        <taxon>Alveolata</taxon>
        <taxon>Perkinsozoa</taxon>
        <taxon>Perkinsea</taxon>
        <taxon>Perkinsida</taxon>
        <taxon>Perkinsidae</taxon>
        <taxon>Perkinsus</taxon>
    </lineage>
</organism>
<protein>
    <submittedName>
        <fullName evidence="2">Uncharacterized protein</fullName>
    </submittedName>
</protein>
<evidence type="ECO:0000256" key="1">
    <source>
        <dbReference type="SAM" id="MobiDB-lite"/>
    </source>
</evidence>
<dbReference type="AlphaFoldDB" id="C5KND8"/>
<gene>
    <name evidence="2" type="ORF">Pmar_PMAR022486</name>
</gene>
<dbReference type="InParanoid" id="C5KND8"/>
<dbReference type="GeneID" id="9059669"/>
<sequence>MILEDNENRGMGYIEENNNRKNGEEEISSTRHYNTIQSSSSISSSVASLHNYYNRDTPESLKAARRSVLEAVKAMDEKNKTLLRNKSNNDADDDGYKKNKIKKAGRGRDILLLGEMYLPSNAAAAFTGGSGYNTNGYIATQIAVDALNGDIAVGK</sequence>
<dbReference type="Proteomes" id="UP000007800">
    <property type="component" value="Unassembled WGS sequence"/>
</dbReference>
<dbReference type="RefSeq" id="XP_002782158.1">
    <property type="nucleotide sequence ID" value="XM_002782112.1"/>
</dbReference>
<dbReference type="EMBL" id="GG674604">
    <property type="protein sequence ID" value="EER13953.1"/>
    <property type="molecule type" value="Genomic_DNA"/>
</dbReference>
<proteinExistence type="predicted"/>
<feature type="region of interest" description="Disordered" evidence="1">
    <location>
        <begin position="78"/>
        <end position="97"/>
    </location>
</feature>
<reference evidence="2 3" key="1">
    <citation type="submission" date="2008-07" db="EMBL/GenBank/DDBJ databases">
        <authorList>
            <person name="El-Sayed N."/>
            <person name="Caler E."/>
            <person name="Inman J."/>
            <person name="Amedeo P."/>
            <person name="Hass B."/>
            <person name="Wortman J."/>
        </authorList>
    </citation>
    <scope>NUCLEOTIDE SEQUENCE [LARGE SCALE GENOMIC DNA]</scope>
    <source>
        <strain evidence="3">ATCC 50983 / TXsc</strain>
    </source>
</reference>
<evidence type="ECO:0000313" key="2">
    <source>
        <dbReference type="EMBL" id="EER13953.1"/>
    </source>
</evidence>
<feature type="region of interest" description="Disordered" evidence="1">
    <location>
        <begin position="1"/>
        <end position="36"/>
    </location>
</feature>
<name>C5KND8_PERM5</name>